<evidence type="ECO:0000256" key="7">
    <source>
        <dbReference type="ARBA" id="ARBA00022573"/>
    </source>
</evidence>
<dbReference type="PANTHER" id="PTHR34308">
    <property type="entry name" value="COBALAMIN BIOSYNTHESIS PROTEIN CBIB"/>
    <property type="match status" value="1"/>
</dbReference>
<name>A0A4U5JG81_9EURY</name>
<dbReference type="UniPathway" id="UPA00148"/>
<comment type="similarity">
    <text evidence="4 11">Belongs to the CobD/CbiB family.</text>
</comment>
<dbReference type="NCBIfam" id="TIGR00380">
    <property type="entry name" value="cobal_cbiB"/>
    <property type="match status" value="1"/>
</dbReference>
<comment type="caution">
    <text evidence="11">Lacks conserved residue(s) required for the propagation of feature annotation.</text>
</comment>
<dbReference type="PANTHER" id="PTHR34308:SF1">
    <property type="entry name" value="COBALAMIN BIOSYNTHESIS PROTEIN CBIB"/>
    <property type="match status" value="1"/>
</dbReference>
<evidence type="ECO:0000256" key="1">
    <source>
        <dbReference type="ARBA" id="ARBA00003384"/>
    </source>
</evidence>
<evidence type="ECO:0000256" key="3">
    <source>
        <dbReference type="ARBA" id="ARBA00004953"/>
    </source>
</evidence>
<dbReference type="Proteomes" id="UP000308037">
    <property type="component" value="Unassembled WGS sequence"/>
</dbReference>
<evidence type="ECO:0000256" key="4">
    <source>
        <dbReference type="ARBA" id="ARBA00006263"/>
    </source>
</evidence>
<dbReference type="GO" id="GO:0048472">
    <property type="term" value="F:threonine-phosphate decarboxylase activity"/>
    <property type="evidence" value="ECO:0007669"/>
    <property type="project" value="InterPro"/>
</dbReference>
<keyword evidence="6 11" id="KW-1003">Cell membrane</keyword>
<dbReference type="OrthoDB" id="46105at2157"/>
<evidence type="ECO:0000256" key="9">
    <source>
        <dbReference type="ARBA" id="ARBA00022989"/>
    </source>
</evidence>
<evidence type="ECO:0000256" key="5">
    <source>
        <dbReference type="ARBA" id="ARBA00016185"/>
    </source>
</evidence>
<comment type="caution">
    <text evidence="12">The sequence shown here is derived from an EMBL/GenBank/DDBJ whole genome shotgun (WGS) entry which is preliminary data.</text>
</comment>
<dbReference type="EMBL" id="QKNX01000001">
    <property type="protein sequence ID" value="TKR28422.1"/>
    <property type="molecule type" value="Genomic_DNA"/>
</dbReference>
<evidence type="ECO:0000256" key="11">
    <source>
        <dbReference type="HAMAP-Rule" id="MF_00024"/>
    </source>
</evidence>
<comment type="pathway">
    <text evidence="3 11">Cofactor biosynthesis; adenosylcobalamin biosynthesis.</text>
</comment>
<keyword evidence="9 11" id="KW-1133">Transmembrane helix</keyword>
<dbReference type="AlphaFoldDB" id="A0A4U5JG81"/>
<dbReference type="InterPro" id="IPR004485">
    <property type="entry name" value="Cobalamin_biosynth_CobD/CbiB"/>
</dbReference>
<dbReference type="GO" id="GO:0015420">
    <property type="term" value="F:ABC-type vitamin B12 transporter activity"/>
    <property type="evidence" value="ECO:0007669"/>
    <property type="project" value="UniProtKB-UniRule"/>
</dbReference>
<keyword evidence="7 11" id="KW-0169">Cobalamin biosynthesis</keyword>
<keyword evidence="10 11" id="KW-0472">Membrane</keyword>
<evidence type="ECO:0000256" key="6">
    <source>
        <dbReference type="ARBA" id="ARBA00022475"/>
    </source>
</evidence>
<feature type="transmembrane region" description="Helical" evidence="11">
    <location>
        <begin position="52"/>
        <end position="72"/>
    </location>
</feature>
<proteinExistence type="inferred from homology"/>
<accession>A0A4U5JG81</accession>
<reference evidence="12 13" key="1">
    <citation type="submission" date="2019-04" db="EMBL/GenBank/DDBJ databases">
        <title>Natronomonas sp. F20-122 a newhaloarchaeon isolated from a saline saltern of Isla Bacuta, Huelva, Spain.</title>
        <authorList>
            <person name="Duran-Viseras A."/>
            <person name="Sanchez-Porro C."/>
            <person name="Ventosa A."/>
        </authorList>
    </citation>
    <scope>NUCLEOTIDE SEQUENCE [LARGE SCALE GENOMIC DNA]</scope>
    <source>
        <strain evidence="12 13">F20-122</strain>
    </source>
</reference>
<dbReference type="GO" id="GO:0005886">
    <property type="term" value="C:plasma membrane"/>
    <property type="evidence" value="ECO:0007669"/>
    <property type="project" value="UniProtKB-SubCell"/>
</dbReference>
<keyword evidence="8 11" id="KW-0812">Transmembrane</keyword>
<gene>
    <name evidence="11 12" type="primary">cobD</name>
    <name evidence="12" type="ORF">DM868_04570</name>
</gene>
<sequence>MDPGLALVVAVGFAAGLETAVGEPPVRAHPVALLGRAIAWLEPKRFGAPKLSGTVYALAVPIGCALVTYGIVRLAETAVLPLAGALLAGFVLWISSSVRMLLGSARRVVELSDEDVDAARDALLALAGRNADELTPELLRSAAVESLAENFSDGHLAPLSAFVALSFVSIPAAAAGAAFVKGANTMDSMLGYPGAFGWASARLDDLVMFVPSRLSALFVGLAAGDPDAPLRARRYAHNTPSPNAGWPMGALAAGLNVRLEKPGVYVLNDVSSYPTIADGRDALLAIRRAAIAAYGCALLVGVMRWL</sequence>
<feature type="transmembrane region" description="Helical" evidence="11">
    <location>
        <begin position="159"/>
        <end position="180"/>
    </location>
</feature>
<dbReference type="GO" id="GO:0009236">
    <property type="term" value="P:cobalamin biosynthetic process"/>
    <property type="evidence" value="ECO:0007669"/>
    <property type="project" value="UniProtKB-UniRule"/>
</dbReference>
<keyword evidence="13" id="KW-1185">Reference proteome</keyword>
<evidence type="ECO:0000313" key="13">
    <source>
        <dbReference type="Proteomes" id="UP000308037"/>
    </source>
</evidence>
<evidence type="ECO:0000256" key="2">
    <source>
        <dbReference type="ARBA" id="ARBA00004651"/>
    </source>
</evidence>
<protein>
    <recommendedName>
        <fullName evidence="5 11">Probable cobalamin biosynthesis protein CobD</fullName>
    </recommendedName>
</protein>
<comment type="subcellular location">
    <subcellularLocation>
        <location evidence="2 11">Cell membrane</location>
        <topology evidence="2 11">Multi-pass membrane protein</topology>
    </subcellularLocation>
</comment>
<feature type="transmembrane region" description="Helical" evidence="11">
    <location>
        <begin position="79"/>
        <end position="102"/>
    </location>
</feature>
<evidence type="ECO:0000256" key="10">
    <source>
        <dbReference type="ARBA" id="ARBA00023136"/>
    </source>
</evidence>
<dbReference type="Pfam" id="PF03186">
    <property type="entry name" value="CobD_Cbib"/>
    <property type="match status" value="1"/>
</dbReference>
<dbReference type="HAMAP" id="MF_00024">
    <property type="entry name" value="CobD_CbiB"/>
    <property type="match status" value="1"/>
</dbReference>
<feature type="transmembrane region" description="Helical" evidence="11">
    <location>
        <begin position="289"/>
        <end position="305"/>
    </location>
</feature>
<evidence type="ECO:0000313" key="12">
    <source>
        <dbReference type="EMBL" id="TKR28422.1"/>
    </source>
</evidence>
<organism evidence="12 13">
    <name type="scientific">Natronomonas salsuginis</name>
    <dbReference type="NCBI Taxonomy" id="2217661"/>
    <lineage>
        <taxon>Archaea</taxon>
        <taxon>Methanobacteriati</taxon>
        <taxon>Methanobacteriota</taxon>
        <taxon>Stenosarchaea group</taxon>
        <taxon>Halobacteria</taxon>
        <taxon>Halobacteriales</taxon>
        <taxon>Natronomonadaceae</taxon>
        <taxon>Natronomonas</taxon>
    </lineage>
</organism>
<evidence type="ECO:0000256" key="8">
    <source>
        <dbReference type="ARBA" id="ARBA00022692"/>
    </source>
</evidence>
<comment type="function">
    <text evidence="1 11">Converts cobyric acid to cobinamide by the addition of aminopropanol on the F carboxylic group.</text>
</comment>